<reference evidence="2" key="1">
    <citation type="journal article" date="2014" name="Science">
        <title>The coffee genome provides insight into the convergent evolution of caffeine biosynthesis.</title>
        <authorList>
            <person name="Denoeud F."/>
            <person name="Carretero-Paulet L."/>
            <person name="Dereeper A."/>
            <person name="Droc G."/>
            <person name="Guyot R."/>
            <person name="Pietrella M."/>
            <person name="Zheng C."/>
            <person name="Alberti A."/>
            <person name="Anthony F."/>
            <person name="Aprea G."/>
            <person name="Aury J.M."/>
            <person name="Bento P."/>
            <person name="Bernard M."/>
            <person name="Bocs S."/>
            <person name="Campa C."/>
            <person name="Cenci A."/>
            <person name="Combes M.C."/>
            <person name="Crouzillat D."/>
            <person name="Da Silva C."/>
            <person name="Daddiego L."/>
            <person name="De Bellis F."/>
            <person name="Dussert S."/>
            <person name="Garsmeur O."/>
            <person name="Gayraud T."/>
            <person name="Guignon V."/>
            <person name="Jahn K."/>
            <person name="Jamilloux V."/>
            <person name="Joet T."/>
            <person name="Labadie K."/>
            <person name="Lan T."/>
            <person name="Leclercq J."/>
            <person name="Lepelley M."/>
            <person name="Leroy T."/>
            <person name="Li L.T."/>
            <person name="Librado P."/>
            <person name="Lopez L."/>
            <person name="Munoz A."/>
            <person name="Noel B."/>
            <person name="Pallavicini A."/>
            <person name="Perrotta G."/>
            <person name="Poncet V."/>
            <person name="Pot D."/>
            <person name="Priyono X."/>
            <person name="Rigoreau M."/>
            <person name="Rouard M."/>
            <person name="Rozas J."/>
            <person name="Tranchant-Dubreuil C."/>
            <person name="VanBuren R."/>
            <person name="Zhang Q."/>
            <person name="Andrade A.C."/>
            <person name="Argout X."/>
            <person name="Bertrand B."/>
            <person name="de Kochko A."/>
            <person name="Graziosi G."/>
            <person name="Henry R.J."/>
            <person name="Jayarama X."/>
            <person name="Ming R."/>
            <person name="Nagai C."/>
            <person name="Rounsley S."/>
            <person name="Sankoff D."/>
            <person name="Giuliano G."/>
            <person name="Albert V.A."/>
            <person name="Wincker P."/>
            <person name="Lashermes P."/>
        </authorList>
    </citation>
    <scope>NUCLEOTIDE SEQUENCE [LARGE SCALE GENOMIC DNA]</scope>
    <source>
        <strain evidence="2">cv. DH200-94</strain>
    </source>
</reference>
<sequence length="53" mass="6059">MQSYTRASHSPSFSTCCSFKGLEGDKFQLEILYAGYRYQNGLPSFDDEFLKHG</sequence>
<protein>
    <submittedName>
        <fullName evidence="1">Uncharacterized protein</fullName>
    </submittedName>
</protein>
<gene>
    <name evidence="1" type="ORF">GSCOC_T00030046001</name>
</gene>
<organism evidence="1 2">
    <name type="scientific">Coffea canephora</name>
    <name type="common">Robusta coffee</name>
    <dbReference type="NCBI Taxonomy" id="49390"/>
    <lineage>
        <taxon>Eukaryota</taxon>
        <taxon>Viridiplantae</taxon>
        <taxon>Streptophyta</taxon>
        <taxon>Embryophyta</taxon>
        <taxon>Tracheophyta</taxon>
        <taxon>Spermatophyta</taxon>
        <taxon>Magnoliopsida</taxon>
        <taxon>eudicotyledons</taxon>
        <taxon>Gunneridae</taxon>
        <taxon>Pentapetalae</taxon>
        <taxon>asterids</taxon>
        <taxon>lamiids</taxon>
        <taxon>Gentianales</taxon>
        <taxon>Rubiaceae</taxon>
        <taxon>Ixoroideae</taxon>
        <taxon>Gardenieae complex</taxon>
        <taxon>Bertiereae - Coffeeae clade</taxon>
        <taxon>Coffeeae</taxon>
        <taxon>Coffea</taxon>
    </lineage>
</organism>
<evidence type="ECO:0000313" key="2">
    <source>
        <dbReference type="Proteomes" id="UP000295252"/>
    </source>
</evidence>
<proteinExistence type="predicted"/>
<name>A0A068UMG9_COFCA</name>
<dbReference type="InParanoid" id="A0A068UMG9"/>
<accession>A0A068UMG9</accession>
<keyword evidence="2" id="KW-1185">Reference proteome</keyword>
<evidence type="ECO:0000313" key="1">
    <source>
        <dbReference type="EMBL" id="CDP09646.1"/>
    </source>
</evidence>
<dbReference type="Gramene" id="CDP09646">
    <property type="protein sequence ID" value="CDP09646"/>
    <property type="gene ID" value="GSCOC_T00030046001"/>
</dbReference>
<dbReference type="AlphaFoldDB" id="A0A068UMG9"/>
<dbReference type="Proteomes" id="UP000295252">
    <property type="component" value="Chromosome I"/>
</dbReference>
<dbReference type="EMBL" id="HG739124">
    <property type="protein sequence ID" value="CDP09646.1"/>
    <property type="molecule type" value="Genomic_DNA"/>
</dbReference>